<proteinExistence type="predicted"/>
<dbReference type="EMBL" id="JABFRW010000033">
    <property type="protein sequence ID" value="NOT33214.1"/>
    <property type="molecule type" value="Genomic_DNA"/>
</dbReference>
<evidence type="ECO:0000313" key="2">
    <source>
        <dbReference type="Proteomes" id="UP000580839"/>
    </source>
</evidence>
<dbReference type="AlphaFoldDB" id="A0A849SKW7"/>
<sequence>MTRQSAQRPGAGAAQVHRAAGFAQPLARVPDVTESGQPAECDFRLCAPHMKVKPMIANVRFAAGCRPAKDMLAAGKLVTHGIRKGDTQAMAANDKPEGRAMNRRVEFAKL</sequence>
<dbReference type="Proteomes" id="UP000580839">
    <property type="component" value="Unassembled WGS sequence"/>
</dbReference>
<evidence type="ECO:0008006" key="3">
    <source>
        <dbReference type="Google" id="ProtNLM"/>
    </source>
</evidence>
<organism evidence="1 2">
    <name type="scientific">Eiseniibacteriota bacterium</name>
    <dbReference type="NCBI Taxonomy" id="2212470"/>
    <lineage>
        <taxon>Bacteria</taxon>
        <taxon>Candidatus Eiseniibacteriota</taxon>
    </lineage>
</organism>
<comment type="caution">
    <text evidence="1">The sequence shown here is derived from an EMBL/GenBank/DDBJ whole genome shotgun (WGS) entry which is preliminary data.</text>
</comment>
<reference evidence="1 2" key="1">
    <citation type="submission" date="2020-04" db="EMBL/GenBank/DDBJ databases">
        <title>Metagenomic profiling of ammonia- and methane-oxidizing microorganisms in a Dutch drinking water treatment plant.</title>
        <authorList>
            <person name="Poghosyan L."/>
            <person name="Leucker S."/>
        </authorList>
    </citation>
    <scope>NUCLEOTIDE SEQUENCE [LARGE SCALE GENOMIC DNA]</scope>
    <source>
        <strain evidence="1">S-RSF-IL-03</strain>
    </source>
</reference>
<evidence type="ECO:0000313" key="1">
    <source>
        <dbReference type="EMBL" id="NOT33214.1"/>
    </source>
</evidence>
<accession>A0A849SKW7</accession>
<gene>
    <name evidence="1" type="ORF">HOP12_03490</name>
</gene>
<protein>
    <recommendedName>
        <fullName evidence="3">OmpA-like domain-containing protein</fullName>
    </recommendedName>
</protein>
<name>A0A849SKW7_UNCEI</name>
<dbReference type="InterPro" id="IPR036737">
    <property type="entry name" value="OmpA-like_sf"/>
</dbReference>
<dbReference type="SUPFAM" id="SSF103088">
    <property type="entry name" value="OmpA-like"/>
    <property type="match status" value="1"/>
</dbReference>